<gene>
    <name evidence="2" type="ORF">THAOC_07671</name>
</gene>
<proteinExistence type="predicted"/>
<evidence type="ECO:0000313" key="2">
    <source>
        <dbReference type="EMBL" id="EJK70932.1"/>
    </source>
</evidence>
<evidence type="ECO:0000256" key="1">
    <source>
        <dbReference type="SAM" id="MobiDB-lite"/>
    </source>
</evidence>
<organism evidence="2 3">
    <name type="scientific">Thalassiosira oceanica</name>
    <name type="common">Marine diatom</name>
    <dbReference type="NCBI Taxonomy" id="159749"/>
    <lineage>
        <taxon>Eukaryota</taxon>
        <taxon>Sar</taxon>
        <taxon>Stramenopiles</taxon>
        <taxon>Ochrophyta</taxon>
        <taxon>Bacillariophyta</taxon>
        <taxon>Coscinodiscophyceae</taxon>
        <taxon>Thalassiosirophycidae</taxon>
        <taxon>Thalassiosirales</taxon>
        <taxon>Thalassiosiraceae</taxon>
        <taxon>Thalassiosira</taxon>
    </lineage>
</organism>
<feature type="region of interest" description="Disordered" evidence="1">
    <location>
        <begin position="1"/>
        <end position="21"/>
    </location>
</feature>
<dbReference type="AlphaFoldDB" id="K0TJW6"/>
<comment type="caution">
    <text evidence="2">The sequence shown here is derived from an EMBL/GenBank/DDBJ whole genome shotgun (WGS) entry which is preliminary data.</text>
</comment>
<feature type="non-terminal residue" evidence="2">
    <location>
        <position position="1"/>
    </location>
</feature>
<name>K0TJW6_THAOC</name>
<keyword evidence="3" id="KW-1185">Reference proteome</keyword>
<feature type="compositionally biased region" description="Basic and acidic residues" evidence="1">
    <location>
        <begin position="1"/>
        <end position="18"/>
    </location>
</feature>
<reference evidence="2 3" key="1">
    <citation type="journal article" date="2012" name="Genome Biol.">
        <title>Genome and low-iron response of an oceanic diatom adapted to chronic iron limitation.</title>
        <authorList>
            <person name="Lommer M."/>
            <person name="Specht M."/>
            <person name="Roy A.S."/>
            <person name="Kraemer L."/>
            <person name="Andreson R."/>
            <person name="Gutowska M.A."/>
            <person name="Wolf J."/>
            <person name="Bergner S.V."/>
            <person name="Schilhabel M.B."/>
            <person name="Klostermeier U.C."/>
            <person name="Beiko R.G."/>
            <person name="Rosenstiel P."/>
            <person name="Hippler M."/>
            <person name="Laroche J."/>
        </authorList>
    </citation>
    <scope>NUCLEOTIDE SEQUENCE [LARGE SCALE GENOMIC DNA]</scope>
    <source>
        <strain evidence="2 3">CCMP1005</strain>
    </source>
</reference>
<accession>K0TJW6</accession>
<evidence type="ECO:0000313" key="3">
    <source>
        <dbReference type="Proteomes" id="UP000266841"/>
    </source>
</evidence>
<dbReference type="EMBL" id="AGNL01007859">
    <property type="protein sequence ID" value="EJK70932.1"/>
    <property type="molecule type" value="Genomic_DNA"/>
</dbReference>
<sequence length="100" mass="10745">RPEEEVSHRPEVPADQGREGPVAEELEGALGSARVVGRDARAEARGKGEEVRAERLEGLFFLFLAVVAEVEEADERVYLVQKQDDLGGIPPLPGGPDVGT</sequence>
<protein>
    <submittedName>
        <fullName evidence="2">Uncharacterized protein</fullName>
    </submittedName>
</protein>
<dbReference type="Proteomes" id="UP000266841">
    <property type="component" value="Unassembled WGS sequence"/>
</dbReference>